<keyword evidence="4" id="KW-1185">Reference proteome</keyword>
<name>A0A143Z348_9LACT</name>
<organism evidence="3 5">
    <name type="scientific">Trichococcus flocculiformis</name>
    <dbReference type="NCBI Taxonomy" id="82803"/>
    <lineage>
        <taxon>Bacteria</taxon>
        <taxon>Bacillati</taxon>
        <taxon>Bacillota</taxon>
        <taxon>Bacilli</taxon>
        <taxon>Lactobacillales</taxon>
        <taxon>Carnobacteriaceae</taxon>
        <taxon>Trichococcus</taxon>
    </lineage>
</organism>
<comment type="caution">
    <text evidence="3">The sequence shown here is derived from an EMBL/GenBank/DDBJ whole genome shotgun (WGS) entry which is preliminary data.</text>
</comment>
<sequence length="60" mass="6821">MASHVIDMIMMKNNFGTEAMRGVWSEDNRLQKHLDVEAALALAERVSPALNNTVNHRKEE</sequence>
<keyword evidence="3" id="KW-0456">Lyase</keyword>
<dbReference type="Proteomes" id="UP000195947">
    <property type="component" value="Unassembled WGS sequence"/>
</dbReference>
<dbReference type="OrthoDB" id="9768878at2"/>
<proteinExistence type="predicted"/>
<evidence type="ECO:0000313" key="2">
    <source>
        <dbReference type="EMBL" id="NLD33018.1"/>
    </source>
</evidence>
<accession>A0A143Z348</accession>
<dbReference type="EMBL" id="FOQC01000078">
    <property type="protein sequence ID" value="SFI22001.1"/>
    <property type="molecule type" value="Genomic_DNA"/>
</dbReference>
<dbReference type="InterPro" id="IPR024083">
    <property type="entry name" value="Fumarase/histidase_N"/>
</dbReference>
<evidence type="ECO:0000313" key="5">
    <source>
        <dbReference type="Proteomes" id="UP000199686"/>
    </source>
</evidence>
<reference evidence="1 4" key="1">
    <citation type="submission" date="2016-02" db="EMBL/GenBank/DDBJ databases">
        <authorList>
            <person name="Strepis N."/>
        </authorList>
    </citation>
    <scope>NUCLEOTIDE SEQUENCE [LARGE SCALE GENOMIC DNA]</scope>
    <source>
        <strain evidence="1">Trichococcus flocculiformis</strain>
    </source>
</reference>
<dbReference type="Proteomes" id="UP000199686">
    <property type="component" value="Unassembled WGS sequence"/>
</dbReference>
<dbReference type="AlphaFoldDB" id="A0A143Z348"/>
<gene>
    <name evidence="2" type="ORF">GX662_12320</name>
    <name evidence="3" type="ORF">SAMN04488507_10787</name>
    <name evidence="1" type="ORF">TFLO_2851</name>
</gene>
<dbReference type="RefSeq" id="WP_086990716.1">
    <property type="nucleotide sequence ID" value="NZ_FJMZ01000053.1"/>
</dbReference>
<reference evidence="3 5" key="2">
    <citation type="submission" date="2016-10" db="EMBL/GenBank/DDBJ databases">
        <authorList>
            <person name="Varghese N."/>
            <person name="Submissions S."/>
        </authorList>
    </citation>
    <scope>NUCLEOTIDE SEQUENCE [LARGE SCALE GENOMIC DNA]</scope>
    <source>
        <strain evidence="3 5">DSM 2094</strain>
    </source>
</reference>
<protein>
    <submittedName>
        <fullName evidence="3">Adenylosuccinate lyase</fullName>
    </submittedName>
</protein>
<evidence type="ECO:0000313" key="4">
    <source>
        <dbReference type="Proteomes" id="UP000195947"/>
    </source>
</evidence>
<dbReference type="Proteomes" id="UP000589373">
    <property type="component" value="Unassembled WGS sequence"/>
</dbReference>
<dbReference type="EMBL" id="JAAZCD010000283">
    <property type="protein sequence ID" value="NLD33018.1"/>
    <property type="molecule type" value="Genomic_DNA"/>
</dbReference>
<dbReference type="EMBL" id="FJMZ01000053">
    <property type="protein sequence ID" value="CZR03678.1"/>
    <property type="molecule type" value="Genomic_DNA"/>
</dbReference>
<evidence type="ECO:0000313" key="1">
    <source>
        <dbReference type="EMBL" id="CZR03678.1"/>
    </source>
</evidence>
<reference evidence="2 6" key="3">
    <citation type="journal article" date="2020" name="Biotechnol. Biofuels">
        <title>New insights from the biogas microbiome by comprehensive genome-resolved metagenomics of nearly 1600 species originating from multiple anaerobic digesters.</title>
        <authorList>
            <person name="Campanaro S."/>
            <person name="Treu L."/>
            <person name="Rodriguez-R L.M."/>
            <person name="Kovalovszki A."/>
            <person name="Ziels R.M."/>
            <person name="Maus I."/>
            <person name="Zhu X."/>
            <person name="Kougias P.G."/>
            <person name="Basile A."/>
            <person name="Luo G."/>
            <person name="Schluter A."/>
            <person name="Konstantinidis K.T."/>
            <person name="Angelidaki I."/>
        </authorList>
    </citation>
    <scope>NUCLEOTIDE SEQUENCE [LARGE SCALE GENOMIC DNA]</scope>
    <source>
        <strain evidence="2">AS07pgkLD_105</strain>
    </source>
</reference>
<evidence type="ECO:0000313" key="6">
    <source>
        <dbReference type="Proteomes" id="UP000589373"/>
    </source>
</evidence>
<dbReference type="GO" id="GO:0016829">
    <property type="term" value="F:lyase activity"/>
    <property type="evidence" value="ECO:0007669"/>
    <property type="project" value="UniProtKB-KW"/>
</dbReference>
<dbReference type="STRING" id="82803.SAMN04488048_1091"/>
<dbReference type="Gene3D" id="1.10.275.10">
    <property type="entry name" value="Fumarase/aspartase (N-terminal domain)"/>
    <property type="match status" value="1"/>
</dbReference>
<evidence type="ECO:0000313" key="3">
    <source>
        <dbReference type="EMBL" id="SFI22001.1"/>
    </source>
</evidence>